<dbReference type="Proteomes" id="UP000053411">
    <property type="component" value="Unassembled WGS sequence"/>
</dbReference>
<evidence type="ECO:0000313" key="3">
    <source>
        <dbReference type="Proteomes" id="UP000053411"/>
    </source>
</evidence>
<feature type="region of interest" description="Disordered" evidence="1">
    <location>
        <begin position="88"/>
        <end position="171"/>
    </location>
</feature>
<protein>
    <submittedName>
        <fullName evidence="2">Uncharacterized protein</fullName>
    </submittedName>
</protein>
<dbReference type="AlphaFoldDB" id="A0A0D2I620"/>
<feature type="compositionally biased region" description="Low complexity" evidence="1">
    <location>
        <begin position="116"/>
        <end position="128"/>
    </location>
</feature>
<dbReference type="OrthoDB" id="4154904at2759"/>
<dbReference type="EMBL" id="KN848101">
    <property type="protein sequence ID" value="KIX92711.1"/>
    <property type="molecule type" value="Genomic_DNA"/>
</dbReference>
<gene>
    <name evidence="2" type="ORF">Z520_11563</name>
</gene>
<dbReference type="RefSeq" id="XP_016626834.1">
    <property type="nucleotide sequence ID" value="XM_016782051.1"/>
</dbReference>
<reference evidence="2 3" key="1">
    <citation type="submission" date="2015-01" db="EMBL/GenBank/DDBJ databases">
        <title>The Genome Sequence of Fonsecaea multimorphosa CBS 102226.</title>
        <authorList>
            <consortium name="The Broad Institute Genomics Platform"/>
            <person name="Cuomo C."/>
            <person name="de Hoog S."/>
            <person name="Gorbushina A."/>
            <person name="Stielow B."/>
            <person name="Teixiera M."/>
            <person name="Abouelleil A."/>
            <person name="Chapman S.B."/>
            <person name="Priest M."/>
            <person name="Young S.K."/>
            <person name="Wortman J."/>
            <person name="Nusbaum C."/>
            <person name="Birren B."/>
        </authorList>
    </citation>
    <scope>NUCLEOTIDE SEQUENCE [LARGE SCALE GENOMIC DNA]</scope>
    <source>
        <strain evidence="2 3">CBS 102226</strain>
    </source>
</reference>
<dbReference type="GeneID" id="27717309"/>
<accession>A0A0D2I620</accession>
<organism evidence="2 3">
    <name type="scientific">Fonsecaea multimorphosa CBS 102226</name>
    <dbReference type="NCBI Taxonomy" id="1442371"/>
    <lineage>
        <taxon>Eukaryota</taxon>
        <taxon>Fungi</taxon>
        <taxon>Dikarya</taxon>
        <taxon>Ascomycota</taxon>
        <taxon>Pezizomycotina</taxon>
        <taxon>Eurotiomycetes</taxon>
        <taxon>Chaetothyriomycetidae</taxon>
        <taxon>Chaetothyriales</taxon>
        <taxon>Herpotrichiellaceae</taxon>
        <taxon>Fonsecaea</taxon>
    </lineage>
</organism>
<feature type="compositionally biased region" description="Basic residues" evidence="1">
    <location>
        <begin position="93"/>
        <end position="103"/>
    </location>
</feature>
<name>A0A0D2I620_9EURO</name>
<dbReference type="VEuPathDB" id="FungiDB:Z520_11563"/>
<evidence type="ECO:0000313" key="2">
    <source>
        <dbReference type="EMBL" id="KIX92711.1"/>
    </source>
</evidence>
<sequence>MYHLWTKEEEEFLCDSLDRVVGESFPGVSQTATEVQSDFVNNFEQGASQPTHTQIFNKIHGIARSLGIKPDDLLRNWADHVTKVRTKLEARKRGPAPKKRRRKMESELFSDEDAFQSNNSHNNSQKNSAARESEVAESSPAGSPEAPTTSPLSECNPSLTQHNEADTDLPLRRHSMDLDEWEYKFLTYLRAHRGTIGYATPLAHEHIQQRLQKTMYLMDESFVRFMQGTRTIMPTSSRLTGQSLELVRVLVDSTKDEAAKRRLKTLVAGPHMSDRVLFRACAAAAIYKWALNPFDQSVRHVPSPDCDQCKLFDICDHFNHHLVRNVSVNRFNQYLDKVIRPSLPGRASEIQEKLYNVFISISVPSARVGNSENEGFEFQDRKLGQWQESIETALLELLDMRTTMAKCMLVYGSRLPSIGHPFEAEWMEPAHREDNRFTTSDRVYLCLRPAVFAHNRLDNPRPKILVSPALVMVEGYEADLTQT</sequence>
<keyword evidence="3" id="KW-1185">Reference proteome</keyword>
<proteinExistence type="predicted"/>
<evidence type="ECO:0000256" key="1">
    <source>
        <dbReference type="SAM" id="MobiDB-lite"/>
    </source>
</evidence>
<feature type="compositionally biased region" description="Polar residues" evidence="1">
    <location>
        <begin position="146"/>
        <end position="162"/>
    </location>
</feature>